<accession>A0A1L8DNS9</accession>
<protein>
    <submittedName>
        <fullName evidence="2">Putative conserved secreted protein</fullName>
    </submittedName>
</protein>
<sequence>MILSMSYCCYFSLDLSLLLFLILASEHGDEGGCIDESFVVNHHLVIGIINFVSAESIAPCHEGCAQFVPINFTLDIECLECIDDNVIIIGGTGGCHAAREECEELCEVDGSRCLTEHLVQFLLGHQFAYTVKGGTQIVLADGTILVAIHELEGLLEFSHLLLGEHGEDIGASALSLALGTTTRST</sequence>
<keyword evidence="1" id="KW-0732">Signal</keyword>
<name>A0A1L8DNS9_9DIPT</name>
<evidence type="ECO:0000256" key="1">
    <source>
        <dbReference type="SAM" id="SignalP"/>
    </source>
</evidence>
<reference evidence="2" key="1">
    <citation type="submission" date="2016-12" db="EMBL/GenBank/DDBJ databases">
        <title>An insight into the sialome and mialome of the sand fly, Nyssomyia neivai.</title>
        <authorList>
            <person name="Sebastian V."/>
            <person name="Goulart T.M."/>
            <person name="Oliveira W."/>
            <person name="Calvo E."/>
            <person name="Oliveira L.F."/>
            <person name="Pinto M.C."/>
            <person name="Rosselino A.M."/>
            <person name="Ribeiro J.M."/>
        </authorList>
    </citation>
    <scope>NUCLEOTIDE SEQUENCE</scope>
</reference>
<organism evidence="2">
    <name type="scientific">Nyssomyia neivai</name>
    <dbReference type="NCBI Taxonomy" id="330878"/>
    <lineage>
        <taxon>Eukaryota</taxon>
        <taxon>Metazoa</taxon>
        <taxon>Ecdysozoa</taxon>
        <taxon>Arthropoda</taxon>
        <taxon>Hexapoda</taxon>
        <taxon>Insecta</taxon>
        <taxon>Pterygota</taxon>
        <taxon>Neoptera</taxon>
        <taxon>Endopterygota</taxon>
        <taxon>Diptera</taxon>
        <taxon>Nematocera</taxon>
        <taxon>Psychodoidea</taxon>
        <taxon>Psychodidae</taxon>
        <taxon>Nyssomyia</taxon>
    </lineage>
</organism>
<dbReference type="AlphaFoldDB" id="A0A1L8DNS9"/>
<feature type="chain" id="PRO_5013290245" evidence="1">
    <location>
        <begin position="25"/>
        <end position="185"/>
    </location>
</feature>
<proteinExistence type="predicted"/>
<feature type="signal peptide" evidence="1">
    <location>
        <begin position="1"/>
        <end position="24"/>
    </location>
</feature>
<evidence type="ECO:0000313" key="2">
    <source>
        <dbReference type="EMBL" id="JAV08106.1"/>
    </source>
</evidence>
<dbReference type="EMBL" id="GFDF01005978">
    <property type="protein sequence ID" value="JAV08106.1"/>
    <property type="molecule type" value="Transcribed_RNA"/>
</dbReference>